<comment type="caution">
    <text evidence="1">The sequence shown here is derived from an EMBL/GenBank/DDBJ whole genome shotgun (WGS) entry which is preliminary data.</text>
</comment>
<name>A0ACC2LPF9_PERAE</name>
<protein>
    <submittedName>
        <fullName evidence="1">Uncharacterized protein</fullName>
    </submittedName>
</protein>
<evidence type="ECO:0000313" key="1">
    <source>
        <dbReference type="EMBL" id="KAJ8635272.1"/>
    </source>
</evidence>
<sequence length="171" mass="19552">MLLKFLVSSREESPCIKSVVFSQFRKMLILLEEPLKAAGFDFLRLDGSMTAKKRAEVIEEFGEQKPESPTVLLASLKAAGVGINLTAASRAYLLEPWWNPGVEQQAMDWLHRIGQKKAVKVVRLIVKNSIEERILELQERKKDLTRVAFGKKGSEELKQMRLDKLRTIMRL</sequence>
<gene>
    <name evidence="1" type="ORF">MRB53_009539</name>
</gene>
<evidence type="ECO:0000313" key="2">
    <source>
        <dbReference type="Proteomes" id="UP001234297"/>
    </source>
</evidence>
<dbReference type="Proteomes" id="UP001234297">
    <property type="component" value="Chromosome 3"/>
</dbReference>
<organism evidence="1 2">
    <name type="scientific">Persea americana</name>
    <name type="common">Avocado</name>
    <dbReference type="NCBI Taxonomy" id="3435"/>
    <lineage>
        <taxon>Eukaryota</taxon>
        <taxon>Viridiplantae</taxon>
        <taxon>Streptophyta</taxon>
        <taxon>Embryophyta</taxon>
        <taxon>Tracheophyta</taxon>
        <taxon>Spermatophyta</taxon>
        <taxon>Magnoliopsida</taxon>
        <taxon>Magnoliidae</taxon>
        <taxon>Laurales</taxon>
        <taxon>Lauraceae</taxon>
        <taxon>Persea</taxon>
    </lineage>
</organism>
<dbReference type="EMBL" id="CM056811">
    <property type="protein sequence ID" value="KAJ8635272.1"/>
    <property type="molecule type" value="Genomic_DNA"/>
</dbReference>
<accession>A0ACC2LPF9</accession>
<keyword evidence="2" id="KW-1185">Reference proteome</keyword>
<reference evidence="1 2" key="1">
    <citation type="journal article" date="2022" name="Hortic Res">
        <title>A haplotype resolved chromosomal level avocado genome allows analysis of novel avocado genes.</title>
        <authorList>
            <person name="Nath O."/>
            <person name="Fletcher S.J."/>
            <person name="Hayward A."/>
            <person name="Shaw L.M."/>
            <person name="Masouleh A.K."/>
            <person name="Furtado A."/>
            <person name="Henry R.J."/>
            <person name="Mitter N."/>
        </authorList>
    </citation>
    <scope>NUCLEOTIDE SEQUENCE [LARGE SCALE GENOMIC DNA]</scope>
    <source>
        <strain evidence="2">cv. Hass</strain>
    </source>
</reference>
<proteinExistence type="predicted"/>